<name>A0AAV5M3Y8_9ROSI</name>
<dbReference type="GO" id="GO:0030247">
    <property type="term" value="F:polysaccharide binding"/>
    <property type="evidence" value="ECO:0007669"/>
    <property type="project" value="InterPro"/>
</dbReference>
<dbReference type="Proteomes" id="UP001054252">
    <property type="component" value="Unassembled WGS sequence"/>
</dbReference>
<evidence type="ECO:0000256" key="2">
    <source>
        <dbReference type="ARBA" id="ARBA00022692"/>
    </source>
</evidence>
<keyword evidence="4" id="KW-1133">Transmembrane helix</keyword>
<reference evidence="8 9" key="1">
    <citation type="journal article" date="2021" name="Commun. Biol.">
        <title>The genome of Shorea leprosula (Dipterocarpaceae) highlights the ecological relevance of drought in aseasonal tropical rainforests.</title>
        <authorList>
            <person name="Ng K.K.S."/>
            <person name="Kobayashi M.J."/>
            <person name="Fawcett J.A."/>
            <person name="Hatakeyama M."/>
            <person name="Paape T."/>
            <person name="Ng C.H."/>
            <person name="Ang C.C."/>
            <person name="Tnah L.H."/>
            <person name="Lee C.T."/>
            <person name="Nishiyama T."/>
            <person name="Sese J."/>
            <person name="O'Brien M.J."/>
            <person name="Copetti D."/>
            <person name="Mohd Noor M.I."/>
            <person name="Ong R.C."/>
            <person name="Putra M."/>
            <person name="Sireger I.Z."/>
            <person name="Indrioko S."/>
            <person name="Kosugi Y."/>
            <person name="Izuno A."/>
            <person name="Isagi Y."/>
            <person name="Lee S.L."/>
            <person name="Shimizu K.K."/>
        </authorList>
    </citation>
    <scope>NUCLEOTIDE SEQUENCE [LARGE SCALE GENOMIC DNA]</scope>
    <source>
        <tissue evidence="8">Leaf</tissue>
    </source>
</reference>
<evidence type="ECO:0000259" key="7">
    <source>
        <dbReference type="Pfam" id="PF13947"/>
    </source>
</evidence>
<keyword evidence="9" id="KW-1185">Reference proteome</keyword>
<dbReference type="PANTHER" id="PTHR33138:SF11">
    <property type="entry name" value="KINASE-LIKE PROTEIN"/>
    <property type="match status" value="1"/>
</dbReference>
<dbReference type="EMBL" id="BPVZ01000167">
    <property type="protein sequence ID" value="GKV43272.1"/>
    <property type="molecule type" value="Genomic_DNA"/>
</dbReference>
<dbReference type="PANTHER" id="PTHR33138">
    <property type="entry name" value="OS01G0690200 PROTEIN"/>
    <property type="match status" value="1"/>
</dbReference>
<evidence type="ECO:0000313" key="8">
    <source>
        <dbReference type="EMBL" id="GKV43272.1"/>
    </source>
</evidence>
<keyword evidence="3 6" id="KW-0732">Signal</keyword>
<dbReference type="AlphaFoldDB" id="A0AAV5M3Y8"/>
<protein>
    <recommendedName>
        <fullName evidence="7">Wall-associated receptor kinase galacturonan-binding domain-containing protein</fullName>
    </recommendedName>
</protein>
<evidence type="ECO:0000256" key="5">
    <source>
        <dbReference type="ARBA" id="ARBA00023136"/>
    </source>
</evidence>
<evidence type="ECO:0000256" key="6">
    <source>
        <dbReference type="SAM" id="SignalP"/>
    </source>
</evidence>
<feature type="chain" id="PRO_5043842799" description="Wall-associated receptor kinase galacturonan-binding domain-containing protein" evidence="6">
    <location>
        <begin position="26"/>
        <end position="192"/>
    </location>
</feature>
<evidence type="ECO:0000256" key="1">
    <source>
        <dbReference type="ARBA" id="ARBA00004167"/>
    </source>
</evidence>
<organism evidence="8 9">
    <name type="scientific">Rubroshorea leprosula</name>
    <dbReference type="NCBI Taxonomy" id="152421"/>
    <lineage>
        <taxon>Eukaryota</taxon>
        <taxon>Viridiplantae</taxon>
        <taxon>Streptophyta</taxon>
        <taxon>Embryophyta</taxon>
        <taxon>Tracheophyta</taxon>
        <taxon>Spermatophyta</taxon>
        <taxon>Magnoliopsida</taxon>
        <taxon>eudicotyledons</taxon>
        <taxon>Gunneridae</taxon>
        <taxon>Pentapetalae</taxon>
        <taxon>rosids</taxon>
        <taxon>malvids</taxon>
        <taxon>Malvales</taxon>
        <taxon>Dipterocarpaceae</taxon>
        <taxon>Rubroshorea</taxon>
    </lineage>
</organism>
<comment type="subcellular location">
    <subcellularLocation>
        <location evidence="1">Membrane</location>
        <topology evidence="1">Single-pass membrane protein</topology>
    </subcellularLocation>
</comment>
<feature type="domain" description="Wall-associated receptor kinase galacturonan-binding" evidence="7">
    <location>
        <begin position="44"/>
        <end position="108"/>
    </location>
</feature>
<comment type="caution">
    <text evidence="8">The sequence shown here is derived from an EMBL/GenBank/DDBJ whole genome shotgun (WGS) entry which is preliminary data.</text>
</comment>
<proteinExistence type="predicted"/>
<dbReference type="InterPro" id="IPR025287">
    <property type="entry name" value="WAK_GUB"/>
</dbReference>
<keyword evidence="2" id="KW-0812">Transmembrane</keyword>
<feature type="signal peptide" evidence="6">
    <location>
        <begin position="1"/>
        <end position="25"/>
    </location>
</feature>
<evidence type="ECO:0000256" key="4">
    <source>
        <dbReference type="ARBA" id="ARBA00022989"/>
    </source>
</evidence>
<evidence type="ECO:0000256" key="3">
    <source>
        <dbReference type="ARBA" id="ARBA00022729"/>
    </source>
</evidence>
<gene>
    <name evidence="8" type="ORF">SLEP1_g50586</name>
</gene>
<dbReference type="Pfam" id="PF13947">
    <property type="entry name" value="GUB_WAK_bind"/>
    <property type="match status" value="1"/>
</dbReference>
<sequence length="192" mass="21729">MISTSNGCLLFPLLSFHYHLHPLICTPIAYCNDDDDVDQKYLTCKSTYNCGILKDIGYPFWGNGRPQFCGHQGFELLCEEGQYSTMHIGGQKYQVLNISHSTAAIMTIVPIGIWGQDACPEKFINVSLSQSLFTFAPSARNLYFFYGCPPQIDNMLVRNIFNCTIDGGWQCWRNRVENLQMASRRAANATFL</sequence>
<dbReference type="GO" id="GO:0016020">
    <property type="term" value="C:membrane"/>
    <property type="evidence" value="ECO:0007669"/>
    <property type="project" value="UniProtKB-SubCell"/>
</dbReference>
<keyword evidence="5" id="KW-0472">Membrane</keyword>
<evidence type="ECO:0000313" key="9">
    <source>
        <dbReference type="Proteomes" id="UP001054252"/>
    </source>
</evidence>
<accession>A0AAV5M3Y8</accession>